<comment type="caution">
    <text evidence="1">The sequence shown here is derived from an EMBL/GenBank/DDBJ whole genome shotgun (WGS) entry which is preliminary data.</text>
</comment>
<proteinExistence type="predicted"/>
<sequence length="60" mass="6813">MKRYHFEVVQITRTPVSELADDKHEAELSIRYGLGDFGQPTTESTIQFVKAVEDEKNAVS</sequence>
<dbReference type="RefSeq" id="WP_253967515.1">
    <property type="nucleotide sequence ID" value="NZ_JAMFTH010000001.1"/>
</dbReference>
<dbReference type="EMBL" id="JAMFTH010000001">
    <property type="protein sequence ID" value="MCP8899262.1"/>
    <property type="molecule type" value="Genomic_DNA"/>
</dbReference>
<gene>
    <name evidence="1" type="ORF">M6D89_08145</name>
</gene>
<accession>A0A9X2KTJ7</accession>
<evidence type="ECO:0000313" key="1">
    <source>
        <dbReference type="EMBL" id="MCP8899262.1"/>
    </source>
</evidence>
<dbReference type="AlphaFoldDB" id="A0A9X2KTJ7"/>
<reference evidence="1" key="1">
    <citation type="submission" date="2022-05" db="EMBL/GenBank/DDBJ databases">
        <authorList>
            <person name="Sun H.-N."/>
        </authorList>
    </citation>
    <scope>NUCLEOTIDE SEQUENCE</scope>
    <source>
        <strain evidence="1">HB14</strain>
    </source>
</reference>
<name>A0A9X2KTJ7_9GAMM</name>
<protein>
    <submittedName>
        <fullName evidence="1">Uncharacterized protein</fullName>
    </submittedName>
</protein>
<organism evidence="1 2">
    <name type="scientific">Gilvimarinus xylanilyticus</name>
    <dbReference type="NCBI Taxonomy" id="2944139"/>
    <lineage>
        <taxon>Bacteria</taxon>
        <taxon>Pseudomonadati</taxon>
        <taxon>Pseudomonadota</taxon>
        <taxon>Gammaproteobacteria</taxon>
        <taxon>Cellvibrionales</taxon>
        <taxon>Cellvibrionaceae</taxon>
        <taxon>Gilvimarinus</taxon>
    </lineage>
</organism>
<keyword evidence="2" id="KW-1185">Reference proteome</keyword>
<reference evidence="1" key="2">
    <citation type="submission" date="2023-01" db="EMBL/GenBank/DDBJ databases">
        <title>Gilvimarinus xylanilyticus HB14 isolated from Caulerpa lentillifera aquaculture base in Hainan, China.</title>
        <authorList>
            <person name="Zhang Y.-J."/>
        </authorList>
    </citation>
    <scope>NUCLEOTIDE SEQUENCE</scope>
    <source>
        <strain evidence="1">HB14</strain>
    </source>
</reference>
<dbReference type="Proteomes" id="UP001139319">
    <property type="component" value="Unassembled WGS sequence"/>
</dbReference>
<evidence type="ECO:0000313" key="2">
    <source>
        <dbReference type="Proteomes" id="UP001139319"/>
    </source>
</evidence>